<dbReference type="PRINTS" id="PR00507">
    <property type="entry name" value="N12N6MTFRASE"/>
</dbReference>
<comment type="catalytic activity">
    <reaction evidence="6">
        <text>a 2'-deoxyadenosine in DNA + S-adenosyl-L-methionine = an N(6)-methyl-2'-deoxyadenosine in DNA + S-adenosyl-L-homocysteine + H(+)</text>
        <dbReference type="Rhea" id="RHEA:15197"/>
        <dbReference type="Rhea" id="RHEA-COMP:12418"/>
        <dbReference type="Rhea" id="RHEA-COMP:12419"/>
        <dbReference type="ChEBI" id="CHEBI:15378"/>
        <dbReference type="ChEBI" id="CHEBI:57856"/>
        <dbReference type="ChEBI" id="CHEBI:59789"/>
        <dbReference type="ChEBI" id="CHEBI:90615"/>
        <dbReference type="ChEBI" id="CHEBI:90616"/>
        <dbReference type="EC" id="2.1.1.72"/>
    </reaction>
</comment>
<keyword evidence="5" id="KW-0680">Restriction system</keyword>
<protein>
    <recommendedName>
        <fullName evidence="1">site-specific DNA-methyltransferase (adenine-specific)</fullName>
        <ecNumber evidence="1">2.1.1.72</ecNumber>
    </recommendedName>
</protein>
<evidence type="ECO:0000256" key="2">
    <source>
        <dbReference type="ARBA" id="ARBA00022603"/>
    </source>
</evidence>
<reference evidence="8 9" key="1">
    <citation type="submission" date="2019-10" db="EMBL/GenBank/DDBJ databases">
        <title>Rubrobacter sp nov SCSIO 52090 isolated from a deep-sea sediment in the South China Sea.</title>
        <authorList>
            <person name="Chen R.W."/>
        </authorList>
    </citation>
    <scope>NUCLEOTIDE SEQUENCE [LARGE SCALE GENOMIC DNA]</scope>
    <source>
        <strain evidence="8 9">SCSIO 52909</strain>
    </source>
</reference>
<dbReference type="EC" id="2.1.1.72" evidence="1"/>
<evidence type="ECO:0000256" key="5">
    <source>
        <dbReference type="ARBA" id="ARBA00022747"/>
    </source>
</evidence>
<dbReference type="InterPro" id="IPR002052">
    <property type="entry name" value="DNA_methylase_N6_adenine_CS"/>
</dbReference>
<dbReference type="EMBL" id="CP045119">
    <property type="protein sequence ID" value="QIN81584.1"/>
    <property type="molecule type" value="Genomic_DNA"/>
</dbReference>
<dbReference type="GO" id="GO:0032259">
    <property type="term" value="P:methylation"/>
    <property type="evidence" value="ECO:0007669"/>
    <property type="project" value="UniProtKB-KW"/>
</dbReference>
<dbReference type="CDD" id="cd02440">
    <property type="entry name" value="AdoMet_MTases"/>
    <property type="match status" value="1"/>
</dbReference>
<dbReference type="PANTHER" id="PTHR42933:SF3">
    <property type="entry name" value="TYPE I RESTRICTION ENZYME MJAVIII METHYLASE SUBUNIT"/>
    <property type="match status" value="1"/>
</dbReference>
<dbReference type="GO" id="GO:0009307">
    <property type="term" value="P:DNA restriction-modification system"/>
    <property type="evidence" value="ECO:0007669"/>
    <property type="project" value="UniProtKB-KW"/>
</dbReference>
<dbReference type="GO" id="GO:0008170">
    <property type="term" value="F:N-methyltransferase activity"/>
    <property type="evidence" value="ECO:0007669"/>
    <property type="project" value="InterPro"/>
</dbReference>
<keyword evidence="9" id="KW-1185">Reference proteome</keyword>
<dbReference type="InterPro" id="IPR029063">
    <property type="entry name" value="SAM-dependent_MTases_sf"/>
</dbReference>
<gene>
    <name evidence="8" type="ORF">GBA63_02280</name>
</gene>
<dbReference type="PANTHER" id="PTHR42933">
    <property type="entry name" value="SLR6095 PROTEIN"/>
    <property type="match status" value="1"/>
</dbReference>
<dbReference type="Proteomes" id="UP000501452">
    <property type="component" value="Chromosome"/>
</dbReference>
<evidence type="ECO:0000259" key="7">
    <source>
        <dbReference type="Pfam" id="PF02384"/>
    </source>
</evidence>
<evidence type="ECO:0000313" key="8">
    <source>
        <dbReference type="EMBL" id="QIN81584.1"/>
    </source>
</evidence>
<keyword evidence="4" id="KW-0949">S-adenosyl-L-methionine</keyword>
<dbReference type="InterPro" id="IPR051537">
    <property type="entry name" value="DNA_Adenine_Mtase"/>
</dbReference>
<dbReference type="GO" id="GO:0009007">
    <property type="term" value="F:site-specific DNA-methyltransferase (adenine-specific) activity"/>
    <property type="evidence" value="ECO:0007669"/>
    <property type="project" value="UniProtKB-EC"/>
</dbReference>
<evidence type="ECO:0000256" key="6">
    <source>
        <dbReference type="ARBA" id="ARBA00047942"/>
    </source>
</evidence>
<evidence type="ECO:0000313" key="9">
    <source>
        <dbReference type="Proteomes" id="UP000501452"/>
    </source>
</evidence>
<sequence>MPDVRTQLNHVRDLFRGVGIADTFAIIENVAELLRLGDAYQPPRGMTQRQTQEVRQLLEGAADKVDGVGPLFDRHLLFRLSKILPGGRYPTPRHIVSMIFRIAEVEPSHRLCDLACGSGGFLVCRGITDGNVERTVGVEISPEWVRIARTNAYLHDVQARVEAGNALYVCGPKGELDGETFDRILLNPPFGEKLDAGLAKEVVGWNVGSRSETVFAALALSRLADGGRAAVLVPSGVLSGTGAGERELRRRLVEEHDVEAVVSLPKDAFQPFSSLQTHLLLVRKRTQSQDARTWFLQVESDGYPSGRGRDLTIDPPSFGDLPLIERVLTVRDEEVEESLPEDSPRLGIRWMSLGDGNVRGAVVQAVGANVISSAERFPAVGDEAAFVLLTVESMFGQGGDLFYVKVSLDGGTAEPLEEDPQQLIQRLYKPKSTDPNPGTSLFFKRADPVRAVAFTTGGRALGVAIPSSSTGPPQHELRPSRFVGGEEETHHAGSPTQLLSDIYKNQRLLVRHVDNLLGRLELRPIAGQEGPAPLLGDAVPFGRLSPGQEAVWRRVRDRFENLGDEGQEKAALFTLEEVDGVEPATVASDITRLTVGLLERMGIVMPVTVTDPSTGNSAAFYRLVTEKDLWLLPPKEDPLGEEGVSEQGNT</sequence>
<evidence type="ECO:0000256" key="3">
    <source>
        <dbReference type="ARBA" id="ARBA00022679"/>
    </source>
</evidence>
<dbReference type="KEGG" id="rub:GBA63_02280"/>
<dbReference type="PROSITE" id="PS00092">
    <property type="entry name" value="N6_MTASE"/>
    <property type="match status" value="1"/>
</dbReference>
<accession>A0A6G8Q513</accession>
<dbReference type="AlphaFoldDB" id="A0A6G8Q513"/>
<dbReference type="InterPro" id="IPR003356">
    <property type="entry name" value="DNA_methylase_A-5"/>
</dbReference>
<name>A0A6G8Q513_9ACTN</name>
<proteinExistence type="predicted"/>
<dbReference type="REBASE" id="397924">
    <property type="entry name" value="M2.Rsp52909ORF2270P"/>
</dbReference>
<evidence type="ECO:0000256" key="4">
    <source>
        <dbReference type="ARBA" id="ARBA00022691"/>
    </source>
</evidence>
<dbReference type="Pfam" id="PF02384">
    <property type="entry name" value="N6_Mtase"/>
    <property type="match status" value="1"/>
</dbReference>
<evidence type="ECO:0000256" key="1">
    <source>
        <dbReference type="ARBA" id="ARBA00011900"/>
    </source>
</evidence>
<dbReference type="Gene3D" id="3.40.50.150">
    <property type="entry name" value="Vaccinia Virus protein VP39"/>
    <property type="match status" value="1"/>
</dbReference>
<keyword evidence="2 8" id="KW-0489">Methyltransferase</keyword>
<feature type="domain" description="DNA methylase adenine-specific" evidence="7">
    <location>
        <begin position="86"/>
        <end position="303"/>
    </location>
</feature>
<dbReference type="GO" id="GO:0003677">
    <property type="term" value="F:DNA binding"/>
    <property type="evidence" value="ECO:0007669"/>
    <property type="project" value="InterPro"/>
</dbReference>
<keyword evidence="3" id="KW-0808">Transferase</keyword>
<organism evidence="8 9">
    <name type="scientific">Rubrobacter tropicus</name>
    <dbReference type="NCBI Taxonomy" id="2653851"/>
    <lineage>
        <taxon>Bacteria</taxon>
        <taxon>Bacillati</taxon>
        <taxon>Actinomycetota</taxon>
        <taxon>Rubrobacteria</taxon>
        <taxon>Rubrobacterales</taxon>
        <taxon>Rubrobacteraceae</taxon>
        <taxon>Rubrobacter</taxon>
    </lineage>
</organism>
<dbReference type="SUPFAM" id="SSF53335">
    <property type="entry name" value="S-adenosyl-L-methionine-dependent methyltransferases"/>
    <property type="match status" value="1"/>
</dbReference>